<accession>A0AAE3KXH9</accession>
<evidence type="ECO:0000313" key="2">
    <source>
        <dbReference type="Proteomes" id="UP001206983"/>
    </source>
</evidence>
<gene>
    <name evidence="1" type="ORF">PV02_06965</name>
</gene>
<dbReference type="EMBL" id="JTEO01000004">
    <property type="protein sequence ID" value="MCQ6962827.1"/>
    <property type="molecule type" value="Genomic_DNA"/>
</dbReference>
<protein>
    <submittedName>
        <fullName evidence="1">Uncharacterized protein</fullName>
    </submittedName>
</protein>
<reference evidence="1 2" key="1">
    <citation type="journal article" date="2011" name="Appl. Environ. Microbiol.">
        <title>Methanogenic archaea isolated from Taiwan's Chelungpu fault.</title>
        <authorList>
            <person name="Wu S.Y."/>
            <person name="Lai M.C."/>
        </authorList>
    </citation>
    <scope>NUCLEOTIDE SEQUENCE [LARGE SCALE GENOMIC DNA]</scope>
    <source>
        <strain evidence="1 2">St545Mb</strain>
    </source>
</reference>
<dbReference type="Proteomes" id="UP001206983">
    <property type="component" value="Unassembled WGS sequence"/>
</dbReference>
<keyword evidence="2" id="KW-1185">Reference proteome</keyword>
<dbReference type="AlphaFoldDB" id="A0AAE3KXH9"/>
<evidence type="ECO:0000313" key="1">
    <source>
        <dbReference type="EMBL" id="MCQ6962827.1"/>
    </source>
</evidence>
<comment type="caution">
    <text evidence="1">The sequence shown here is derived from an EMBL/GenBank/DDBJ whole genome shotgun (WGS) entry which is preliminary data.</text>
</comment>
<name>A0AAE3KXH9_9EURY</name>
<organism evidence="1 2">
    <name type="scientific">Methanolobus chelungpuianus</name>
    <dbReference type="NCBI Taxonomy" id="502115"/>
    <lineage>
        <taxon>Archaea</taxon>
        <taxon>Methanobacteriati</taxon>
        <taxon>Methanobacteriota</taxon>
        <taxon>Stenosarchaea group</taxon>
        <taxon>Methanomicrobia</taxon>
        <taxon>Methanosarcinales</taxon>
        <taxon>Methanosarcinaceae</taxon>
        <taxon>Methanolobus</taxon>
    </lineage>
</organism>
<sequence length="110" mass="12203">MLKICLSIMVISVIFIGIGSASDSDSSRDESLNYYLPDYGAKTFDSLKADSNVIEIRGVVPEITEDKEKKVWLNRIGTSMRLSKDKIMPYTELNGQFVSGFGINYGGYCS</sequence>
<proteinExistence type="predicted"/>